<keyword evidence="2" id="KW-1185">Reference proteome</keyword>
<protein>
    <submittedName>
        <fullName evidence="1">Uncharacterized protein</fullName>
    </submittedName>
</protein>
<evidence type="ECO:0000313" key="1">
    <source>
        <dbReference type="EnsemblPlants" id="PGSC0003DMT400088123"/>
    </source>
</evidence>
<organism evidence="1 2">
    <name type="scientific">Solanum tuberosum</name>
    <name type="common">Potato</name>
    <dbReference type="NCBI Taxonomy" id="4113"/>
    <lineage>
        <taxon>Eukaryota</taxon>
        <taxon>Viridiplantae</taxon>
        <taxon>Streptophyta</taxon>
        <taxon>Embryophyta</taxon>
        <taxon>Tracheophyta</taxon>
        <taxon>Spermatophyta</taxon>
        <taxon>Magnoliopsida</taxon>
        <taxon>eudicotyledons</taxon>
        <taxon>Gunneridae</taxon>
        <taxon>Pentapetalae</taxon>
        <taxon>asterids</taxon>
        <taxon>lamiids</taxon>
        <taxon>Solanales</taxon>
        <taxon>Solanaceae</taxon>
        <taxon>Solanoideae</taxon>
        <taxon>Solaneae</taxon>
        <taxon>Solanum</taxon>
    </lineage>
</organism>
<dbReference type="PaxDb" id="4113-PGSC0003DMT400088123"/>
<evidence type="ECO:0000313" key="2">
    <source>
        <dbReference type="Proteomes" id="UP000011115"/>
    </source>
</evidence>
<proteinExistence type="predicted"/>
<dbReference type="Gramene" id="PGSC0003DMT400088123">
    <property type="protein sequence ID" value="PGSC0003DMT400088123"/>
    <property type="gene ID" value="PGSC0003DMG400037694"/>
</dbReference>
<dbReference type="Proteomes" id="UP000011115">
    <property type="component" value="Unassembled WGS sequence"/>
</dbReference>
<reference evidence="1" key="2">
    <citation type="submission" date="2015-06" db="UniProtKB">
        <authorList>
            <consortium name="EnsemblPlants"/>
        </authorList>
    </citation>
    <scope>IDENTIFICATION</scope>
    <source>
        <strain evidence="1">DM1-3 516 R44</strain>
    </source>
</reference>
<dbReference type="AlphaFoldDB" id="M1DFA3"/>
<dbReference type="InParanoid" id="M1DFA3"/>
<reference evidence="2" key="1">
    <citation type="journal article" date="2011" name="Nature">
        <title>Genome sequence and analysis of the tuber crop potato.</title>
        <authorList>
            <consortium name="The Potato Genome Sequencing Consortium"/>
        </authorList>
    </citation>
    <scope>NUCLEOTIDE SEQUENCE [LARGE SCALE GENOMIC DNA]</scope>
    <source>
        <strain evidence="2">cv. DM1-3 516 R44</strain>
    </source>
</reference>
<sequence length="203" mass="22589">MCEGSSLVKGHCNVIKEPQVSGNNDNVDQLNMSDSINISIVEDSIACFGHRDHVLEHASKNDMCLFEGELECFNSSLVVDHSLSKYNILFENDKITPSDVPNGVKLESSVVLNNNTVYNNPLWCKAFPSKDRILFLEDESTLVGKECDEGEGGVGFPITSSSWCVSILDSMTNAFKRIGSRTHENTLEEVDLRDYFSLLLVYI</sequence>
<name>M1DFA3_SOLTU</name>
<dbReference type="EnsemblPlants" id="PGSC0003DMT400088123">
    <property type="protein sequence ID" value="PGSC0003DMT400088123"/>
    <property type="gene ID" value="PGSC0003DMG400037694"/>
</dbReference>
<accession>M1DFA3</accession>
<dbReference type="HOGENOM" id="CLU_1350940_0_0_1"/>